<feature type="transmembrane region" description="Helical" evidence="1">
    <location>
        <begin position="25"/>
        <end position="43"/>
    </location>
</feature>
<name>A0ABC9NDM9_BACUC</name>
<sequence>MNFSADVYTLPRFDFRCLQESRERFVSAFILAEVNVGIFLPVVGYTLCCTDSGSFTLSCLQILSLTVLICSFHTSLLFLSVYKL</sequence>
<feature type="transmembrane region" description="Helical" evidence="1">
    <location>
        <begin position="55"/>
        <end position="82"/>
    </location>
</feature>
<keyword evidence="3" id="KW-1185">Reference proteome</keyword>
<dbReference type="Proteomes" id="UP000004110">
    <property type="component" value="Unassembled WGS sequence"/>
</dbReference>
<accession>A0ABC9NDM9</accession>
<reference evidence="2" key="2">
    <citation type="submission" date="2013-11" db="EMBL/GenBank/DDBJ databases">
        <title>Draft genome sequence of Bacteroides uniformis (ATCC 8492).</title>
        <authorList>
            <person name="Sudarsanam P."/>
            <person name="Ley R."/>
            <person name="Guruge J."/>
            <person name="Turnbaugh P.J."/>
            <person name="Mahowald M."/>
            <person name="Liep D."/>
            <person name="Gordon J."/>
        </authorList>
    </citation>
    <scope>NUCLEOTIDE SEQUENCE</scope>
    <source>
        <strain evidence="2">ATCC 8492</strain>
    </source>
</reference>
<evidence type="ECO:0000313" key="3">
    <source>
        <dbReference type="Proteomes" id="UP000004110"/>
    </source>
</evidence>
<evidence type="ECO:0000256" key="1">
    <source>
        <dbReference type="SAM" id="Phobius"/>
    </source>
</evidence>
<keyword evidence="1" id="KW-0812">Transmembrane</keyword>
<dbReference type="AlphaFoldDB" id="A0ABC9NDM9"/>
<keyword evidence="1" id="KW-1133">Transmembrane helix</keyword>
<comment type="caution">
    <text evidence="2">The sequence shown here is derived from an EMBL/GenBank/DDBJ whole genome shotgun (WGS) entry which is preliminary data.</text>
</comment>
<proteinExistence type="predicted"/>
<organism evidence="2 3">
    <name type="scientific">Bacteroides uniformis (strain ATCC 8492 / DSM 6597 / CCUG 4942 / CIP 103695 / JCM 5828 / KCTC 5204 / NCTC 13054 / VPI 0061)</name>
    <dbReference type="NCBI Taxonomy" id="411479"/>
    <lineage>
        <taxon>Bacteria</taxon>
        <taxon>Pseudomonadati</taxon>
        <taxon>Bacteroidota</taxon>
        <taxon>Bacteroidia</taxon>
        <taxon>Bacteroidales</taxon>
        <taxon>Bacteroidaceae</taxon>
        <taxon>Bacteroides</taxon>
    </lineage>
</organism>
<protein>
    <recommendedName>
        <fullName evidence="4">Transmembrane protein</fullName>
    </recommendedName>
</protein>
<reference evidence="2" key="1">
    <citation type="submission" date="2007-06" db="EMBL/GenBank/DDBJ databases">
        <authorList>
            <person name="Fulton L."/>
            <person name="Clifton S."/>
            <person name="Fulton B."/>
            <person name="Xu J."/>
            <person name="Minx P."/>
            <person name="Pepin K.H."/>
            <person name="Johnson M."/>
            <person name="Thiruvilangam P."/>
            <person name="Bhonagiri V."/>
            <person name="Nash W.E."/>
            <person name="Mardis E.R."/>
            <person name="Wilson R.K."/>
        </authorList>
    </citation>
    <scope>NUCLEOTIDE SEQUENCE [LARGE SCALE GENOMIC DNA]</scope>
    <source>
        <strain evidence="2">ATCC 8492</strain>
    </source>
</reference>
<evidence type="ECO:0008006" key="4">
    <source>
        <dbReference type="Google" id="ProtNLM"/>
    </source>
</evidence>
<keyword evidence="1" id="KW-0472">Membrane</keyword>
<evidence type="ECO:0000313" key="2">
    <source>
        <dbReference type="EMBL" id="EDO54789.1"/>
    </source>
</evidence>
<gene>
    <name evidence="2" type="ORF">BACUNI_01774</name>
</gene>
<dbReference type="EMBL" id="AAYH02000041">
    <property type="protein sequence ID" value="EDO54789.1"/>
    <property type="molecule type" value="Genomic_DNA"/>
</dbReference>